<accession>A0ABS0C052</accession>
<evidence type="ECO:0000313" key="3">
    <source>
        <dbReference type="Proteomes" id="UP001193680"/>
    </source>
</evidence>
<dbReference type="EC" id="2.5.1.56" evidence="2"/>
<reference evidence="2 3" key="1">
    <citation type="submission" date="2020-06" db="EMBL/GenBank/DDBJ databases">
        <authorList>
            <person name="Scott K."/>
        </authorList>
    </citation>
    <scope>NUCLEOTIDE SEQUENCE [LARGE SCALE GENOMIC DNA]</scope>
    <source>
        <strain evidence="2 3">HH1</strain>
    </source>
</reference>
<evidence type="ECO:0000259" key="1">
    <source>
        <dbReference type="PROSITE" id="PS50844"/>
    </source>
</evidence>
<dbReference type="InterPro" id="IPR036732">
    <property type="entry name" value="AFP_Neu5c_C_sf"/>
</dbReference>
<reference evidence="2 3" key="2">
    <citation type="submission" date="2020-11" db="EMBL/GenBank/DDBJ databases">
        <title>Sulfur oxidizing isolate from Hospital Hole Sinkhole.</title>
        <authorList>
            <person name="Scott K.M."/>
        </authorList>
    </citation>
    <scope>NUCLEOTIDE SEQUENCE [LARGE SCALE GENOMIC DNA]</scope>
    <source>
        <strain evidence="2 3">HH1</strain>
    </source>
</reference>
<dbReference type="Pfam" id="PF08666">
    <property type="entry name" value="SAF"/>
    <property type="match status" value="1"/>
</dbReference>
<feature type="domain" description="AFP-like" evidence="1">
    <location>
        <begin position="281"/>
        <end position="333"/>
    </location>
</feature>
<dbReference type="InterPro" id="IPR057736">
    <property type="entry name" value="SAF_PseI/NeuA/NeuB"/>
</dbReference>
<dbReference type="CDD" id="cd11615">
    <property type="entry name" value="SAF_NeuB_like"/>
    <property type="match status" value="1"/>
</dbReference>
<dbReference type="InterPro" id="IPR006190">
    <property type="entry name" value="SAF_AFP_Neu5Ac"/>
</dbReference>
<dbReference type="RefSeq" id="WP_185978817.1">
    <property type="nucleotide sequence ID" value="NZ_JACBGI020000024.1"/>
</dbReference>
<keyword evidence="2" id="KW-0808">Transferase</keyword>
<gene>
    <name evidence="2" type="primary">neuB</name>
    <name evidence="2" type="ORF">H8792_009995</name>
</gene>
<dbReference type="SUPFAM" id="SSF51569">
    <property type="entry name" value="Aldolase"/>
    <property type="match status" value="1"/>
</dbReference>
<dbReference type="EMBL" id="JACBGI020000024">
    <property type="protein sequence ID" value="MBF6058670.1"/>
    <property type="molecule type" value="Genomic_DNA"/>
</dbReference>
<dbReference type="PROSITE" id="PS50844">
    <property type="entry name" value="AFP_LIKE"/>
    <property type="match status" value="1"/>
</dbReference>
<dbReference type="Gene3D" id="3.20.20.70">
    <property type="entry name" value="Aldolase class I"/>
    <property type="match status" value="1"/>
</dbReference>
<protein>
    <submittedName>
        <fullName evidence="2">N-acetylneuraminate synthase</fullName>
        <ecNumber evidence="2">2.5.1.56</ecNumber>
    </submittedName>
</protein>
<name>A0ABS0C052_9GAMM</name>
<dbReference type="Proteomes" id="UP001193680">
    <property type="component" value="Unassembled WGS sequence"/>
</dbReference>
<dbReference type="InterPro" id="IPR020007">
    <property type="entry name" value="NeuB/NeuA"/>
</dbReference>
<dbReference type="InterPro" id="IPR013785">
    <property type="entry name" value="Aldolase_TIM"/>
</dbReference>
<dbReference type="PANTHER" id="PTHR42966">
    <property type="entry name" value="N-ACETYLNEURAMINATE SYNTHASE"/>
    <property type="match status" value="1"/>
</dbReference>
<dbReference type="SUPFAM" id="SSF51269">
    <property type="entry name" value="AFP III-like domain"/>
    <property type="match status" value="1"/>
</dbReference>
<sequence length="333" mass="36990">MRVFIIAEAGVNHNGDFQQALALVDAAVEAGADAVKFQTFDTDELVTETAKQADYQRENSGLAESQYAMLKRLELPAKAHVELMDYCRQKGIEFMSTPFDDSSIDLLHNLGMRRWKIPSGELLSVPYLRHIARFNQATILSTGMGDLEEVAFAVHTLLEGGLDKSNLTILHANTAYPTPYKDVNLKAMLTLKETFEVKVGLSDHSLGIEVPIAAAAMGAKIIEKHFTLDRSMQGPDHAASLEPLELKQMVAAIRHIEQALGSGEKILTDSEAENLMVARKRIVARRKIEKGEVFSPANLTLKRNNYGRFAREWDRVVGSYVERDYAEGEAIES</sequence>
<dbReference type="InterPro" id="IPR051690">
    <property type="entry name" value="PseI-like"/>
</dbReference>
<dbReference type="NCBIfam" id="TIGR03569">
    <property type="entry name" value="NeuB_NnaB"/>
    <property type="match status" value="1"/>
</dbReference>
<proteinExistence type="predicted"/>
<dbReference type="GO" id="GO:0050462">
    <property type="term" value="F:N-acetylneuraminate synthase activity"/>
    <property type="evidence" value="ECO:0007669"/>
    <property type="project" value="UniProtKB-EC"/>
</dbReference>
<dbReference type="InterPro" id="IPR013132">
    <property type="entry name" value="PseI/NeuA/B-like_N"/>
</dbReference>
<dbReference type="PANTHER" id="PTHR42966:SF1">
    <property type="entry name" value="SIALIC ACID SYNTHASE"/>
    <property type="match status" value="1"/>
</dbReference>
<dbReference type="Gene3D" id="3.90.1210.10">
    <property type="entry name" value="Antifreeze-like/N-acetylneuraminic acid synthase C-terminal domain"/>
    <property type="match status" value="1"/>
</dbReference>
<keyword evidence="3" id="KW-1185">Reference proteome</keyword>
<dbReference type="InterPro" id="IPR013974">
    <property type="entry name" value="SAF"/>
</dbReference>
<organism evidence="2 3">
    <name type="scientific">Thiomicrorhabdus heinhorstiae</name>
    <dbReference type="NCBI Taxonomy" id="2748010"/>
    <lineage>
        <taxon>Bacteria</taxon>
        <taxon>Pseudomonadati</taxon>
        <taxon>Pseudomonadota</taxon>
        <taxon>Gammaproteobacteria</taxon>
        <taxon>Thiotrichales</taxon>
        <taxon>Piscirickettsiaceae</taxon>
        <taxon>Thiomicrorhabdus</taxon>
    </lineage>
</organism>
<comment type="caution">
    <text evidence="2">The sequence shown here is derived from an EMBL/GenBank/DDBJ whole genome shotgun (WGS) entry which is preliminary data.</text>
</comment>
<dbReference type="Pfam" id="PF03102">
    <property type="entry name" value="NeuB"/>
    <property type="match status" value="1"/>
</dbReference>
<evidence type="ECO:0000313" key="2">
    <source>
        <dbReference type="EMBL" id="MBF6058670.1"/>
    </source>
</evidence>